<accession>A0A4Y8ZSP1</accession>
<dbReference type="GO" id="GO:0022857">
    <property type="term" value="F:transmembrane transporter activity"/>
    <property type="evidence" value="ECO:0007669"/>
    <property type="project" value="InterPro"/>
</dbReference>
<dbReference type="InterPro" id="IPR000390">
    <property type="entry name" value="Small_drug/metabolite_transptr"/>
</dbReference>
<dbReference type="EMBL" id="SPDV01000030">
    <property type="protein sequence ID" value="TFI57466.1"/>
    <property type="molecule type" value="Genomic_DNA"/>
</dbReference>
<name>A0A4Y8ZSP1_9SPHN</name>
<keyword evidence="10 11" id="KW-0472">Membrane</keyword>
<evidence type="ECO:0000259" key="12">
    <source>
        <dbReference type="Pfam" id="PF00892"/>
    </source>
</evidence>
<dbReference type="RefSeq" id="WP_135088127.1">
    <property type="nucleotide sequence ID" value="NZ_SPDV01000030.1"/>
</dbReference>
<dbReference type="PANTHER" id="PTHR30561:SF9">
    <property type="entry name" value="4-AMINO-4-DEOXY-L-ARABINOSE-PHOSPHOUNDECAPRENOL FLIPPASE SUBUNIT ARNF-RELATED"/>
    <property type="match status" value="1"/>
</dbReference>
<organism evidence="13 14">
    <name type="scientific">Sphingomonas parva</name>
    <dbReference type="NCBI Taxonomy" id="2555898"/>
    <lineage>
        <taxon>Bacteria</taxon>
        <taxon>Pseudomonadati</taxon>
        <taxon>Pseudomonadota</taxon>
        <taxon>Alphaproteobacteria</taxon>
        <taxon>Sphingomonadales</taxon>
        <taxon>Sphingomonadaceae</taxon>
        <taxon>Sphingomonas</taxon>
    </lineage>
</organism>
<evidence type="ECO:0000256" key="3">
    <source>
        <dbReference type="ARBA" id="ARBA00022516"/>
    </source>
</evidence>
<keyword evidence="14" id="KW-1185">Reference proteome</keyword>
<evidence type="ECO:0000256" key="9">
    <source>
        <dbReference type="ARBA" id="ARBA00023098"/>
    </source>
</evidence>
<keyword evidence="3" id="KW-0444">Lipid biosynthesis</keyword>
<evidence type="ECO:0000256" key="2">
    <source>
        <dbReference type="ARBA" id="ARBA00022475"/>
    </source>
</evidence>
<keyword evidence="2" id="KW-1003">Cell membrane</keyword>
<evidence type="ECO:0000256" key="7">
    <source>
        <dbReference type="ARBA" id="ARBA00022985"/>
    </source>
</evidence>
<comment type="subcellular location">
    <subcellularLocation>
        <location evidence="1">Cell membrane</location>
        <topology evidence="1">Multi-pass membrane protein</topology>
    </subcellularLocation>
</comment>
<dbReference type="AlphaFoldDB" id="A0A4Y8ZSP1"/>
<dbReference type="GO" id="GO:0009103">
    <property type="term" value="P:lipopolysaccharide biosynthetic process"/>
    <property type="evidence" value="ECO:0007669"/>
    <property type="project" value="UniProtKB-KW"/>
</dbReference>
<keyword evidence="4" id="KW-0997">Cell inner membrane</keyword>
<evidence type="ECO:0000313" key="14">
    <source>
        <dbReference type="Proteomes" id="UP000298213"/>
    </source>
</evidence>
<evidence type="ECO:0000256" key="6">
    <source>
        <dbReference type="ARBA" id="ARBA00022692"/>
    </source>
</evidence>
<sequence length="278" mass="28685">MTAPVFFAVLFAALLHASWNAVVKLGLDRFASMLVMALMQSGIALLLTPFFAPPAAAAMPWLLLGSALHTGYKLFLIRAYSHGDLSEVYPVSRGTAPLIVADVGLVALGETMTPGRYAAIAAIAGGILLMAGGGRGGASRRALAWALGTACFTAGYTMADGIGARLAQSVSGFALLLFVIDGLAMMTAGTVVRGPRAIGEAVAAAWRPGLATGAMSLGSYWIAIWAFTQAPLALVAALRETSVLFALLIGALFLGERVGPRRWLAAGLIGTGIVLIRL</sequence>
<feature type="transmembrane region" description="Helical" evidence="11">
    <location>
        <begin position="142"/>
        <end position="159"/>
    </location>
</feature>
<feature type="transmembrane region" description="Helical" evidence="11">
    <location>
        <begin position="233"/>
        <end position="254"/>
    </location>
</feature>
<comment type="caution">
    <text evidence="13">The sequence shown here is derived from an EMBL/GenBank/DDBJ whole genome shotgun (WGS) entry which is preliminary data.</text>
</comment>
<evidence type="ECO:0000256" key="8">
    <source>
        <dbReference type="ARBA" id="ARBA00022989"/>
    </source>
</evidence>
<evidence type="ECO:0000256" key="1">
    <source>
        <dbReference type="ARBA" id="ARBA00004651"/>
    </source>
</evidence>
<keyword evidence="6 11" id="KW-0812">Transmembrane</keyword>
<gene>
    <name evidence="13" type="ORF">E2493_14755</name>
</gene>
<feature type="transmembrane region" description="Helical" evidence="11">
    <location>
        <begin position="30"/>
        <end position="52"/>
    </location>
</feature>
<dbReference type="InterPro" id="IPR037185">
    <property type="entry name" value="EmrE-like"/>
</dbReference>
<dbReference type="PANTHER" id="PTHR30561">
    <property type="entry name" value="SMR FAMILY PROTON-DEPENDENT DRUG EFFLUX TRANSPORTER SUGE"/>
    <property type="match status" value="1"/>
</dbReference>
<dbReference type="InterPro" id="IPR000620">
    <property type="entry name" value="EamA_dom"/>
</dbReference>
<dbReference type="OrthoDB" id="9783707at2"/>
<dbReference type="Gene3D" id="1.10.3730.20">
    <property type="match status" value="2"/>
</dbReference>
<proteinExistence type="predicted"/>
<evidence type="ECO:0000256" key="5">
    <source>
        <dbReference type="ARBA" id="ARBA00022556"/>
    </source>
</evidence>
<dbReference type="SUPFAM" id="SSF103481">
    <property type="entry name" value="Multidrug resistance efflux transporter EmrE"/>
    <property type="match status" value="2"/>
</dbReference>
<dbReference type="GO" id="GO:0005886">
    <property type="term" value="C:plasma membrane"/>
    <property type="evidence" value="ECO:0007669"/>
    <property type="project" value="UniProtKB-SubCell"/>
</dbReference>
<feature type="transmembrane region" description="Helical" evidence="11">
    <location>
        <begin position="171"/>
        <end position="192"/>
    </location>
</feature>
<reference evidence="13 14" key="1">
    <citation type="submission" date="2019-03" db="EMBL/GenBank/DDBJ databases">
        <title>Genome sequence of Sphingomonas sp. 17J27-24.</title>
        <authorList>
            <person name="Kim M."/>
            <person name="Maeng S."/>
            <person name="Sathiyaraj S."/>
        </authorList>
    </citation>
    <scope>NUCLEOTIDE SEQUENCE [LARGE SCALE GENOMIC DNA]</scope>
    <source>
        <strain evidence="13 14">17J27-24</strain>
    </source>
</reference>
<dbReference type="Proteomes" id="UP000298213">
    <property type="component" value="Unassembled WGS sequence"/>
</dbReference>
<evidence type="ECO:0000256" key="10">
    <source>
        <dbReference type="ARBA" id="ARBA00023136"/>
    </source>
</evidence>
<evidence type="ECO:0000256" key="4">
    <source>
        <dbReference type="ARBA" id="ARBA00022519"/>
    </source>
</evidence>
<evidence type="ECO:0000256" key="11">
    <source>
        <dbReference type="SAM" id="Phobius"/>
    </source>
</evidence>
<dbReference type="Pfam" id="PF00892">
    <property type="entry name" value="EamA"/>
    <property type="match status" value="1"/>
</dbReference>
<keyword evidence="9" id="KW-0443">Lipid metabolism</keyword>
<evidence type="ECO:0000313" key="13">
    <source>
        <dbReference type="EMBL" id="TFI57466.1"/>
    </source>
</evidence>
<protein>
    <submittedName>
        <fullName evidence="13">EamA family transporter</fullName>
    </submittedName>
</protein>
<feature type="transmembrane region" description="Helical" evidence="11">
    <location>
        <begin position="204"/>
        <end position="227"/>
    </location>
</feature>
<keyword evidence="8 11" id="KW-1133">Transmembrane helix</keyword>
<feature type="domain" description="EamA" evidence="12">
    <location>
        <begin position="142"/>
        <end position="277"/>
    </location>
</feature>
<dbReference type="GO" id="GO:0009245">
    <property type="term" value="P:lipid A biosynthetic process"/>
    <property type="evidence" value="ECO:0007669"/>
    <property type="project" value="UniProtKB-KW"/>
</dbReference>
<keyword evidence="5" id="KW-0441">Lipid A biosynthesis</keyword>
<feature type="transmembrane region" description="Helical" evidence="11">
    <location>
        <begin position="117"/>
        <end position="135"/>
    </location>
</feature>
<keyword evidence="7" id="KW-0448">Lipopolysaccharide biosynthesis</keyword>